<comment type="caution">
    <text evidence="2">The sequence shown here is derived from an EMBL/GenBank/DDBJ whole genome shotgun (WGS) entry which is preliminary data.</text>
</comment>
<protein>
    <recommendedName>
        <fullName evidence="4">DUF4190 domain-containing protein</fullName>
    </recommendedName>
</protein>
<name>A0A1Z8BGF6_9FLAO</name>
<dbReference type="EMBL" id="MAAX01000007">
    <property type="protein sequence ID" value="OUS21662.1"/>
    <property type="molecule type" value="Genomic_DNA"/>
</dbReference>
<accession>A0A1Z8BGF6</accession>
<dbReference type="RefSeq" id="WP_303685366.1">
    <property type="nucleotide sequence ID" value="NZ_CAJXYO010000039.1"/>
</dbReference>
<reference evidence="3" key="1">
    <citation type="journal article" date="2017" name="Proc. Natl. Acad. Sci. U.S.A.">
        <title>Simulation of Deepwater Horizon oil plume reveals substrate specialization within a complex community of hydrocarbon-degraders.</title>
        <authorList>
            <person name="Hu P."/>
            <person name="Dubinsky E.A."/>
            <person name="Probst A.J."/>
            <person name="Wang J."/>
            <person name="Sieber C.M.K."/>
            <person name="Tom L.M."/>
            <person name="Gardinali P."/>
            <person name="Banfield J.F."/>
            <person name="Atlas R.M."/>
            <person name="Andersen G.L."/>
        </authorList>
    </citation>
    <scope>NUCLEOTIDE SEQUENCE [LARGE SCALE GENOMIC DNA]</scope>
</reference>
<evidence type="ECO:0008006" key="4">
    <source>
        <dbReference type="Google" id="ProtNLM"/>
    </source>
</evidence>
<keyword evidence="1" id="KW-0472">Membrane</keyword>
<dbReference type="NCBIfam" id="NF040945">
    <property type="entry name" value="CCC_membrane"/>
    <property type="match status" value="1"/>
</dbReference>
<keyword evidence="1" id="KW-0812">Transmembrane</keyword>
<sequence length="120" mass="13227">MQKLNTTLVYILSVVGLLCCCVYGLGTVAAIIAIVVATKEIKKYEANPDQFVNGKAMKSARVFAIVSLFISFIGLAFVIWTLVNPCAFFDWYIGMFENNPNVPAESMEQIYQAAEEAGCR</sequence>
<feature type="transmembrane region" description="Helical" evidence="1">
    <location>
        <begin position="59"/>
        <end position="83"/>
    </location>
</feature>
<dbReference type="Proteomes" id="UP000196102">
    <property type="component" value="Unassembled WGS sequence"/>
</dbReference>
<evidence type="ECO:0000256" key="1">
    <source>
        <dbReference type="SAM" id="Phobius"/>
    </source>
</evidence>
<evidence type="ECO:0000313" key="2">
    <source>
        <dbReference type="EMBL" id="OUS21662.1"/>
    </source>
</evidence>
<gene>
    <name evidence="2" type="ORF">A9Q93_00275</name>
</gene>
<organism evidence="2 3">
    <name type="scientific">Nonlabens dokdonensis</name>
    <dbReference type="NCBI Taxonomy" id="328515"/>
    <lineage>
        <taxon>Bacteria</taxon>
        <taxon>Pseudomonadati</taxon>
        <taxon>Bacteroidota</taxon>
        <taxon>Flavobacteriia</taxon>
        <taxon>Flavobacteriales</taxon>
        <taxon>Flavobacteriaceae</taxon>
        <taxon>Nonlabens</taxon>
    </lineage>
</organism>
<evidence type="ECO:0000313" key="3">
    <source>
        <dbReference type="Proteomes" id="UP000196102"/>
    </source>
</evidence>
<proteinExistence type="predicted"/>
<dbReference type="AlphaFoldDB" id="A0A1Z8BGF6"/>
<feature type="transmembrane region" description="Helical" evidence="1">
    <location>
        <begin position="12"/>
        <end position="38"/>
    </location>
</feature>
<keyword evidence="1" id="KW-1133">Transmembrane helix</keyword>